<keyword evidence="2" id="KW-0812">Transmembrane</keyword>
<feature type="region of interest" description="Disordered" evidence="1">
    <location>
        <begin position="1"/>
        <end position="47"/>
    </location>
</feature>
<dbReference type="Proteomes" id="UP000383932">
    <property type="component" value="Unassembled WGS sequence"/>
</dbReference>
<feature type="compositionally biased region" description="Pro residues" evidence="1">
    <location>
        <begin position="35"/>
        <end position="45"/>
    </location>
</feature>
<keyword evidence="2" id="KW-1133">Transmembrane helix</keyword>
<feature type="transmembrane region" description="Helical" evidence="2">
    <location>
        <begin position="86"/>
        <end position="106"/>
    </location>
</feature>
<dbReference type="EMBL" id="SSOP01000008">
    <property type="protein sequence ID" value="KAB5595544.1"/>
    <property type="molecule type" value="Genomic_DNA"/>
</dbReference>
<protein>
    <submittedName>
        <fullName evidence="3">RNA recognition domain-containing protein</fullName>
    </submittedName>
</protein>
<keyword evidence="2" id="KW-0472">Membrane</keyword>
<evidence type="ECO:0000313" key="4">
    <source>
        <dbReference type="Proteomes" id="UP000383932"/>
    </source>
</evidence>
<organism evidence="3 4">
    <name type="scientific">Ceratobasidium theobromae</name>
    <dbReference type="NCBI Taxonomy" id="1582974"/>
    <lineage>
        <taxon>Eukaryota</taxon>
        <taxon>Fungi</taxon>
        <taxon>Dikarya</taxon>
        <taxon>Basidiomycota</taxon>
        <taxon>Agaricomycotina</taxon>
        <taxon>Agaricomycetes</taxon>
        <taxon>Cantharellales</taxon>
        <taxon>Ceratobasidiaceae</taxon>
        <taxon>Ceratobasidium</taxon>
    </lineage>
</organism>
<sequence>MQAGSPPPYTSNNPHVAGPYQTPHPLNGARIVGPLSPPPRSPYGPTPIGLYPEGVGILPYYNPEAFHTQELMAEASRRARRRFLEAFMWAALIWCVIGVTTSATVAELRAARR</sequence>
<name>A0A5N5QV44_9AGAM</name>
<reference evidence="3 4" key="1">
    <citation type="journal article" date="2019" name="Fungal Biol. Biotechnol.">
        <title>Draft genome sequence of fastidious pathogen Ceratobasidium theobromae, which causes vascular-streak dieback in Theobroma cacao.</title>
        <authorList>
            <person name="Ali S.S."/>
            <person name="Asman A."/>
            <person name="Shao J."/>
            <person name="Firmansyah A.P."/>
            <person name="Susilo A.W."/>
            <person name="Rosmana A."/>
            <person name="McMahon P."/>
            <person name="Junaid M."/>
            <person name="Guest D."/>
            <person name="Kheng T.Y."/>
            <person name="Meinhardt L.W."/>
            <person name="Bailey B.A."/>
        </authorList>
    </citation>
    <scope>NUCLEOTIDE SEQUENCE [LARGE SCALE GENOMIC DNA]</scope>
    <source>
        <strain evidence="3 4">CT2</strain>
    </source>
</reference>
<evidence type="ECO:0000313" key="3">
    <source>
        <dbReference type="EMBL" id="KAB5595544.1"/>
    </source>
</evidence>
<dbReference type="AlphaFoldDB" id="A0A5N5QV44"/>
<evidence type="ECO:0000256" key="2">
    <source>
        <dbReference type="SAM" id="Phobius"/>
    </source>
</evidence>
<proteinExistence type="predicted"/>
<accession>A0A5N5QV44</accession>
<gene>
    <name evidence="3" type="ORF">CTheo_1005</name>
</gene>
<evidence type="ECO:0000256" key="1">
    <source>
        <dbReference type="SAM" id="MobiDB-lite"/>
    </source>
</evidence>
<comment type="caution">
    <text evidence="3">The sequence shown here is derived from an EMBL/GenBank/DDBJ whole genome shotgun (WGS) entry which is preliminary data.</text>
</comment>
<dbReference type="OrthoDB" id="3259540at2759"/>
<keyword evidence="4" id="KW-1185">Reference proteome</keyword>